<dbReference type="GeneID" id="81590823"/>
<dbReference type="InterPro" id="IPR016036">
    <property type="entry name" value="Malonyl_transacylase_ACP-bd"/>
</dbReference>
<dbReference type="Pfam" id="PF00698">
    <property type="entry name" value="Acyl_transf_1"/>
    <property type="match status" value="1"/>
</dbReference>
<dbReference type="GO" id="GO:0004312">
    <property type="term" value="F:fatty acid synthase activity"/>
    <property type="evidence" value="ECO:0007669"/>
    <property type="project" value="TreeGrafter"/>
</dbReference>
<dbReference type="Pfam" id="PF00109">
    <property type="entry name" value="ketoacyl-synt"/>
    <property type="match status" value="1"/>
</dbReference>
<dbReference type="Pfam" id="PF02801">
    <property type="entry name" value="Ketoacyl-synt_C"/>
    <property type="match status" value="1"/>
</dbReference>
<dbReference type="SMART" id="SM00823">
    <property type="entry name" value="PKS_PP"/>
    <property type="match status" value="1"/>
</dbReference>
<dbReference type="InterPro" id="IPR018201">
    <property type="entry name" value="Ketoacyl_synth_AS"/>
</dbReference>
<feature type="domain" description="PKS/mFAS DH" evidence="8">
    <location>
        <begin position="1329"/>
        <end position="1639"/>
    </location>
</feature>
<proteinExistence type="predicted"/>
<sequence>MGEATLDIQNGVLRKMKLIYFSNEFPQDDLQTVFRKLHNHSKDRRHSVLARFLKEATLAIREEVRQLPLTLRSLIPPFENILDFADFTDLRKGQLCGSIDGILLCMLELGTLIGYYENNENAFSTDASSTSLAGLGIGLLATAAVSIAPTVSDLALAGSQVVRQAFRLGVLVDEVSQNLEPRDTSEGSSPDTWAYVLPNVSADDVQPELDAIQKSERIPGPSKIFISARSATSVTISGPPARLQAMFRNSKFFHEHKCIGLPVYGGLCHAGHIYTLENVHHVVRTRSMQLLDAKFSPRLPVYSTSTGTPFPATSATHLFECIIEEILTQPIEWDQVIKGVGKLAEGLEATQFQLVVFRISLPIRDLADYLQHNSSVDTLTEEILPWVNKSEASDEGGPRGPQQSKIAIVGMSCRMPGGATNTEKFWELLEQGLDVHRKIPSDRFDVESHHDSTGKRMNTSHTQYGCFIDEPGLFDAPFFNMSPREAEQTDPMQRLALVTAYEALEKAGYVANRTAATDLHRIGTFYGQASDDYREVNTGQEISTYFIPGGCRAFGPGRINYFFKFSGPSYSIDTACSSSLATIQTACTALWSGDIDTAVAGGMNVLTNSDAFAGLSHGHFLSKTPNACKTWDSEADGYCRADAVASIVLKRLEDAEADNDNILGVIVGAGTNHSAEAVSITHPHAGHQSYLGNLVANRAGVDPLDIGFVEMHGTGTQAGDAEEIQSVTNVFAPTTKRRSAKNPLYIGAVKANVGHSEAAAGVTALVKVLLMLQKNAIPPHVGIKNSLNPIFPSDLEKRQVFIPYQKTEWLRTPDKKRMAAVNNFSAAGGNTTILLEDGPIREVTEADPRSTHVVAISAKSKISLKGNLDRMIAYLEQNPDLSLADLSYSTTARRYHHNHRVSFAASGVPQVLKQLKSALHSAETHKPIKGTGAPSVAFSFTGQGASYKSSNYELFSSPVFRSHIQHLDTIAQGQGFPSFLPVIDGTHEKEYQHSPILTQLALVCSEIAVAKYWATLGVKPDVVIGHSLGEYAALHIAGVLSASDAIFLVGQRAALLQKKCKAGSHKMLAVRASLAQIQEGDQGLPYEIACINGPKETVLSGPKHEMDDITPILESQGYKCFSLDVPFAFHSNQTDPILEDFETLATSGVLFQAPQIPIISPLLCKVVFDEKSVNGNYVRRATREAVNFLSALEAAHNIGIINEETTWVEVGPHPVGIGFVKSTFPSVNAAVPSLRRGEDNWTTLAQSLATLHGAGIKIEWSEFHRPFESSLRLLDLPTYAWSEKRYWIQYKGDWALTKGNTFYDEEKGLNKAQATLPTPKSSLSTSTVQQIIEQSFDGVAGTVVMQSDLMQADFRAAAWGHKMNGCGVVTSSIHADIAYTLGEYLYKKLKPKTKEVHMNISNLEVLKGLVANSNVESHQLIRVAVTTSNIDANTAELTWYNVLSNGSVDEPFASATLVYGNPAEWLDSWISITHLVQGRIQDLERLAESGVANRFTHNMTYLLFANNLVDYANKYRGMQSVVLHEFEAFADITLSTEKGGTWTVPPYFIDSVAHLAGFVMNVSDAMDTKNNFCVTPGWRSMRFAKPLVAGAQYKSYVKMIPTVEDPSVYLGDVYVLQNGLVIGMVGGIRFRRYPRILLSRFFSAADDTNAPPVAATVSSKSHISTVSQLAPPAAVSVPNVTKATSVIPVAVNGVKSDTAIKPPDVISNGIKPATPALAVDVVSDTTTAKAIRIIASESGLDLADLTDDASFADLGIDSLMSLVIAEKFRADLGVVVGGSLFLEYPTIGDLRTWLEEYYS</sequence>
<evidence type="ECO:0000313" key="9">
    <source>
        <dbReference type="EMBL" id="KAJ5592623.1"/>
    </source>
</evidence>
<dbReference type="PROSITE" id="PS52004">
    <property type="entry name" value="KS3_2"/>
    <property type="match status" value="1"/>
</dbReference>
<dbReference type="PANTHER" id="PTHR43775:SF37">
    <property type="entry name" value="SI:DKEY-61P9.11"/>
    <property type="match status" value="1"/>
</dbReference>
<dbReference type="GO" id="GO:0030639">
    <property type="term" value="P:polyketide biosynthetic process"/>
    <property type="evidence" value="ECO:0007669"/>
    <property type="project" value="UniProtKB-ARBA"/>
</dbReference>
<dbReference type="InterPro" id="IPR016035">
    <property type="entry name" value="Acyl_Trfase/lysoPLipase"/>
</dbReference>
<dbReference type="InterPro" id="IPR032088">
    <property type="entry name" value="SAT"/>
</dbReference>
<dbReference type="PANTHER" id="PTHR43775">
    <property type="entry name" value="FATTY ACID SYNTHASE"/>
    <property type="match status" value="1"/>
</dbReference>
<evidence type="ECO:0000256" key="1">
    <source>
        <dbReference type="ARBA" id="ARBA00005179"/>
    </source>
</evidence>
<dbReference type="InterPro" id="IPR030918">
    <property type="entry name" value="PT_fungal_PKS"/>
</dbReference>
<protein>
    <submittedName>
        <fullName evidence="9">Atrochrysone carboxylic acid synthase Agnpks1</fullName>
    </submittedName>
</protein>
<dbReference type="SMART" id="SM00825">
    <property type="entry name" value="PKS_KS"/>
    <property type="match status" value="1"/>
</dbReference>
<dbReference type="InterPro" id="IPR042104">
    <property type="entry name" value="PKS_dehydratase_sf"/>
</dbReference>
<dbReference type="InterPro" id="IPR020806">
    <property type="entry name" value="PKS_PP-bd"/>
</dbReference>
<dbReference type="SUPFAM" id="SSF53901">
    <property type="entry name" value="Thiolase-like"/>
    <property type="match status" value="1"/>
</dbReference>
<dbReference type="SMART" id="SM00827">
    <property type="entry name" value="PKS_AT"/>
    <property type="match status" value="1"/>
</dbReference>
<dbReference type="CDD" id="cd00833">
    <property type="entry name" value="PKS"/>
    <property type="match status" value="1"/>
</dbReference>
<evidence type="ECO:0000256" key="2">
    <source>
        <dbReference type="ARBA" id="ARBA00022450"/>
    </source>
</evidence>
<organism evidence="9 10">
    <name type="scientific">Penicillium hordei</name>
    <dbReference type="NCBI Taxonomy" id="40994"/>
    <lineage>
        <taxon>Eukaryota</taxon>
        <taxon>Fungi</taxon>
        <taxon>Dikarya</taxon>
        <taxon>Ascomycota</taxon>
        <taxon>Pezizomycotina</taxon>
        <taxon>Eurotiomycetes</taxon>
        <taxon>Eurotiomycetidae</taxon>
        <taxon>Eurotiales</taxon>
        <taxon>Aspergillaceae</taxon>
        <taxon>Penicillium</taxon>
    </lineage>
</organism>
<dbReference type="FunFam" id="3.10.129.110:FF:000001">
    <property type="entry name" value="Sterigmatocystin biosynthesis polyketide synthase"/>
    <property type="match status" value="1"/>
</dbReference>
<dbReference type="Gene3D" id="3.30.70.3290">
    <property type="match status" value="1"/>
</dbReference>
<dbReference type="Pfam" id="PF16073">
    <property type="entry name" value="SAT"/>
    <property type="match status" value="1"/>
</dbReference>
<feature type="domain" description="Ketosynthase family 3 (KS3)" evidence="7">
    <location>
        <begin position="403"/>
        <end position="837"/>
    </location>
</feature>
<dbReference type="Gene3D" id="3.40.47.10">
    <property type="match status" value="1"/>
</dbReference>
<dbReference type="GO" id="GO:0006633">
    <property type="term" value="P:fatty acid biosynthetic process"/>
    <property type="evidence" value="ECO:0007669"/>
    <property type="project" value="InterPro"/>
</dbReference>
<dbReference type="FunFam" id="3.40.366.10:FF:000017">
    <property type="entry name" value="Non-reducing polyketide synthase aptA"/>
    <property type="match status" value="1"/>
</dbReference>
<dbReference type="FunFam" id="3.40.47.10:FF:000031">
    <property type="entry name" value="Sterigmatocystin biosynthesis polyketide synthase"/>
    <property type="match status" value="1"/>
</dbReference>
<evidence type="ECO:0000259" key="7">
    <source>
        <dbReference type="PROSITE" id="PS52004"/>
    </source>
</evidence>
<dbReference type="PROSITE" id="PS50075">
    <property type="entry name" value="CARRIER"/>
    <property type="match status" value="1"/>
</dbReference>
<feature type="active site" description="Proton donor; for dehydratase activity" evidence="5">
    <location>
        <position position="1550"/>
    </location>
</feature>
<dbReference type="Gene3D" id="3.10.129.110">
    <property type="entry name" value="Polyketide synthase dehydratase"/>
    <property type="match status" value="1"/>
</dbReference>
<dbReference type="PROSITE" id="PS52019">
    <property type="entry name" value="PKS_MFAS_DH"/>
    <property type="match status" value="1"/>
</dbReference>
<dbReference type="InterPro" id="IPR009081">
    <property type="entry name" value="PP-bd_ACP"/>
</dbReference>
<dbReference type="Gene3D" id="3.40.366.10">
    <property type="entry name" value="Malonyl-Coenzyme A Acyl Carrier Protein, domain 2"/>
    <property type="match status" value="1"/>
</dbReference>
<dbReference type="InterPro" id="IPR014030">
    <property type="entry name" value="Ketoacyl_synth_N"/>
</dbReference>
<dbReference type="Proteomes" id="UP001213799">
    <property type="component" value="Unassembled WGS sequence"/>
</dbReference>
<dbReference type="Pfam" id="PF00550">
    <property type="entry name" value="PP-binding"/>
    <property type="match status" value="1"/>
</dbReference>
<dbReference type="RefSeq" id="XP_056749249.1">
    <property type="nucleotide sequence ID" value="XM_056900581.1"/>
</dbReference>
<feature type="region of interest" description="C-terminal hotdog fold" evidence="5">
    <location>
        <begin position="1491"/>
        <end position="1639"/>
    </location>
</feature>
<reference evidence="9" key="1">
    <citation type="journal article" date="2023" name="IMA Fungus">
        <title>Comparative genomic study of the Penicillium genus elucidates a diverse pangenome and 15 lateral gene transfer events.</title>
        <authorList>
            <person name="Petersen C."/>
            <person name="Sorensen T."/>
            <person name="Nielsen M.R."/>
            <person name="Sondergaard T.E."/>
            <person name="Sorensen J.L."/>
            <person name="Fitzpatrick D.A."/>
            <person name="Frisvad J.C."/>
            <person name="Nielsen K.L."/>
        </authorList>
    </citation>
    <scope>NUCLEOTIDE SEQUENCE</scope>
    <source>
        <strain evidence="9">IBT 12815</strain>
    </source>
</reference>
<dbReference type="FunFam" id="3.40.366.10:FF:000002">
    <property type="entry name" value="Probable polyketide synthase 2"/>
    <property type="match status" value="1"/>
</dbReference>
<dbReference type="SUPFAM" id="SSF47336">
    <property type="entry name" value="ACP-like"/>
    <property type="match status" value="1"/>
</dbReference>
<dbReference type="InterPro" id="IPR014043">
    <property type="entry name" value="Acyl_transferase_dom"/>
</dbReference>
<dbReference type="SUPFAM" id="SSF52151">
    <property type="entry name" value="FabD/lysophospholipase-like"/>
    <property type="match status" value="1"/>
</dbReference>
<evidence type="ECO:0000313" key="10">
    <source>
        <dbReference type="Proteomes" id="UP001213799"/>
    </source>
</evidence>
<evidence type="ECO:0000256" key="5">
    <source>
        <dbReference type="PROSITE-ProRule" id="PRU01363"/>
    </source>
</evidence>
<dbReference type="EMBL" id="JAQJAE010000005">
    <property type="protein sequence ID" value="KAJ5592623.1"/>
    <property type="molecule type" value="Genomic_DNA"/>
</dbReference>
<reference evidence="9" key="2">
    <citation type="submission" date="2023-01" db="EMBL/GenBank/DDBJ databases">
        <authorList>
            <person name="Petersen C."/>
        </authorList>
    </citation>
    <scope>NUCLEOTIDE SEQUENCE</scope>
    <source>
        <strain evidence="9">IBT 12815</strain>
    </source>
</reference>
<accession>A0AAD6DSU9</accession>
<comment type="pathway">
    <text evidence="1">Secondary metabolite biosynthesis.</text>
</comment>
<feature type="active site" description="Proton acceptor; for dehydratase activity" evidence="5">
    <location>
        <position position="1361"/>
    </location>
</feature>
<evidence type="ECO:0000259" key="8">
    <source>
        <dbReference type="PROSITE" id="PS52019"/>
    </source>
</evidence>
<dbReference type="Pfam" id="PF22621">
    <property type="entry name" value="CurL-like_PKS_C"/>
    <property type="match status" value="1"/>
</dbReference>
<dbReference type="InterPro" id="IPR020841">
    <property type="entry name" value="PKS_Beta-ketoAc_synthase_dom"/>
</dbReference>
<dbReference type="InterPro" id="IPR014031">
    <property type="entry name" value="Ketoacyl_synth_C"/>
</dbReference>
<evidence type="ECO:0000259" key="6">
    <source>
        <dbReference type="PROSITE" id="PS50075"/>
    </source>
</evidence>
<dbReference type="InterPro" id="IPR016039">
    <property type="entry name" value="Thiolase-like"/>
</dbReference>
<keyword evidence="2" id="KW-0596">Phosphopantetheine</keyword>
<gene>
    <name evidence="9" type="ORF">N7537_009527</name>
</gene>
<keyword evidence="4" id="KW-0808">Transferase</keyword>
<comment type="caution">
    <text evidence="9">The sequence shown here is derived from an EMBL/GenBank/DDBJ whole genome shotgun (WGS) entry which is preliminary data.</text>
</comment>
<evidence type="ECO:0000256" key="3">
    <source>
        <dbReference type="ARBA" id="ARBA00022553"/>
    </source>
</evidence>
<dbReference type="FunFam" id="1.10.1200.10:FF:000011">
    <property type="entry name" value="Sterigmatocystin biosynthesis polyketide synthase"/>
    <property type="match status" value="1"/>
</dbReference>
<feature type="region of interest" description="N-terminal hotdog fold" evidence="5">
    <location>
        <begin position="1329"/>
        <end position="1464"/>
    </location>
</feature>
<dbReference type="SUPFAM" id="SSF55048">
    <property type="entry name" value="Probable ACP-binding domain of malonyl-CoA ACP transacylase"/>
    <property type="match status" value="1"/>
</dbReference>
<dbReference type="GO" id="GO:0004315">
    <property type="term" value="F:3-oxoacyl-[acyl-carrier-protein] synthase activity"/>
    <property type="evidence" value="ECO:0007669"/>
    <property type="project" value="InterPro"/>
</dbReference>
<keyword evidence="3" id="KW-0597">Phosphoprotein</keyword>
<dbReference type="InterPro" id="IPR001227">
    <property type="entry name" value="Ac_transferase_dom_sf"/>
</dbReference>
<dbReference type="InterPro" id="IPR050091">
    <property type="entry name" value="PKS_NRPS_Biosynth_Enz"/>
</dbReference>
<feature type="domain" description="Carrier" evidence="6">
    <location>
        <begin position="1721"/>
        <end position="1798"/>
    </location>
</feature>
<dbReference type="InterPro" id="IPR036736">
    <property type="entry name" value="ACP-like_sf"/>
</dbReference>
<dbReference type="GO" id="GO:0031177">
    <property type="term" value="F:phosphopantetheine binding"/>
    <property type="evidence" value="ECO:0007669"/>
    <property type="project" value="InterPro"/>
</dbReference>
<keyword evidence="10" id="KW-1185">Reference proteome</keyword>
<dbReference type="Gene3D" id="1.10.1200.10">
    <property type="entry name" value="ACP-like"/>
    <property type="match status" value="1"/>
</dbReference>
<dbReference type="InterPro" id="IPR049900">
    <property type="entry name" value="PKS_mFAS_DH"/>
</dbReference>
<dbReference type="NCBIfam" id="TIGR04532">
    <property type="entry name" value="PT_fungal_PKS"/>
    <property type="match status" value="1"/>
</dbReference>
<dbReference type="PROSITE" id="PS00606">
    <property type="entry name" value="KS3_1"/>
    <property type="match status" value="1"/>
</dbReference>
<evidence type="ECO:0000256" key="4">
    <source>
        <dbReference type="ARBA" id="ARBA00022679"/>
    </source>
</evidence>
<name>A0AAD6DSU9_9EURO</name>